<gene>
    <name evidence="2" type="ORF">ACFOSH_43480</name>
</gene>
<evidence type="ECO:0000313" key="3">
    <source>
        <dbReference type="Proteomes" id="UP001595645"/>
    </source>
</evidence>
<name>A0ABV7PB31_9PSEU</name>
<dbReference type="Proteomes" id="UP001595645">
    <property type="component" value="Unassembled WGS sequence"/>
</dbReference>
<comment type="caution">
    <text evidence="2">The sequence shown here is derived from an EMBL/GenBank/DDBJ whole genome shotgun (WGS) entry which is preliminary data.</text>
</comment>
<evidence type="ECO:0000313" key="2">
    <source>
        <dbReference type="EMBL" id="MFC3456324.1"/>
    </source>
</evidence>
<dbReference type="EMBL" id="JBHRWK010000160">
    <property type="protein sequence ID" value="MFC3456324.1"/>
    <property type="molecule type" value="Genomic_DNA"/>
</dbReference>
<proteinExistence type="predicted"/>
<protein>
    <submittedName>
        <fullName evidence="2">Uncharacterized protein</fullName>
    </submittedName>
</protein>
<feature type="region of interest" description="Disordered" evidence="1">
    <location>
        <begin position="105"/>
        <end position="129"/>
    </location>
</feature>
<accession>A0ABV7PB31</accession>
<reference evidence="3" key="1">
    <citation type="journal article" date="2019" name="Int. J. Syst. Evol. Microbiol.">
        <title>The Global Catalogue of Microorganisms (GCM) 10K type strain sequencing project: providing services to taxonomists for standard genome sequencing and annotation.</title>
        <authorList>
            <consortium name="The Broad Institute Genomics Platform"/>
            <consortium name="The Broad Institute Genome Sequencing Center for Infectious Disease"/>
            <person name="Wu L."/>
            <person name="Ma J."/>
        </authorList>
    </citation>
    <scope>NUCLEOTIDE SEQUENCE [LARGE SCALE GENOMIC DNA]</scope>
    <source>
        <strain evidence="3">CGMCC 4.7676</strain>
    </source>
</reference>
<sequence length="129" mass="14089">MSTRIDIRRTAGGLRLLIPACGAPRQSIRLSYAQADDLITAIRSSQIRHVDEAGNTMALSPLRSWGTDESVQAGGTAWTALLDACYWLHLRDPDVTALGDALSAHMPDRMTPLPEPRLQTEHPADSTRT</sequence>
<keyword evidence="3" id="KW-1185">Reference proteome</keyword>
<organism evidence="2 3">
    <name type="scientific">Amycolatopsis speibonae</name>
    <dbReference type="NCBI Taxonomy" id="1450224"/>
    <lineage>
        <taxon>Bacteria</taxon>
        <taxon>Bacillati</taxon>
        <taxon>Actinomycetota</taxon>
        <taxon>Actinomycetes</taxon>
        <taxon>Pseudonocardiales</taxon>
        <taxon>Pseudonocardiaceae</taxon>
        <taxon>Amycolatopsis</taxon>
    </lineage>
</organism>
<feature type="compositionally biased region" description="Basic and acidic residues" evidence="1">
    <location>
        <begin position="118"/>
        <end position="129"/>
    </location>
</feature>
<dbReference type="RefSeq" id="WP_378247574.1">
    <property type="nucleotide sequence ID" value="NZ_JBHRWK010000160.1"/>
</dbReference>
<evidence type="ECO:0000256" key="1">
    <source>
        <dbReference type="SAM" id="MobiDB-lite"/>
    </source>
</evidence>